<dbReference type="NCBIfam" id="TIGR03462">
    <property type="entry name" value="CarR_dom_SF"/>
    <property type="match status" value="1"/>
</dbReference>
<accession>A0AAC8YH59</accession>
<gene>
    <name evidence="10" type="ORF">A8L58_16270</name>
    <name evidence="9" type="ORF">AXH35_14815</name>
</gene>
<feature type="transmembrane region" description="Helical" evidence="8">
    <location>
        <begin position="42"/>
        <end position="59"/>
    </location>
</feature>
<dbReference type="EMBL" id="CP015970">
    <property type="protein sequence ID" value="AOZ47975.1"/>
    <property type="molecule type" value="Genomic_DNA"/>
</dbReference>
<dbReference type="AlphaFoldDB" id="A0AAC8YH59"/>
<reference evidence="10 12" key="1">
    <citation type="journal article" date="2016" name="Plant Dis.">
        <title>Improved production of propionic acid using genome shuffling.</title>
        <authorList>
            <person name="Luna-Flores C.H."/>
            <person name="Palfreyman R.W."/>
            <person name="Kromer J.O."/>
            <person name="Nielsen L.K."/>
            <person name="Marcellin E."/>
        </authorList>
    </citation>
    <scope>NUCLEOTIDE SEQUENCE [LARGE SCALE GENOMIC DNA]</scope>
    <source>
        <strain evidence="10 12">F3E8</strain>
    </source>
</reference>
<keyword evidence="12" id="KW-1185">Reference proteome</keyword>
<evidence type="ECO:0000256" key="7">
    <source>
        <dbReference type="ARBA" id="ARBA00023235"/>
    </source>
</evidence>
<dbReference type="RefSeq" id="WP_062820357.1">
    <property type="nucleotide sequence ID" value="NZ_CP014352.1"/>
</dbReference>
<evidence type="ECO:0000256" key="1">
    <source>
        <dbReference type="ARBA" id="ARBA00004141"/>
    </source>
</evidence>
<keyword evidence="5 8" id="KW-1133">Transmembrane helix</keyword>
<evidence type="ECO:0000313" key="10">
    <source>
        <dbReference type="EMBL" id="AOZ47975.1"/>
    </source>
</evidence>
<keyword evidence="3 8" id="KW-0812">Transmembrane</keyword>
<keyword evidence="7" id="KW-0413">Isomerase</keyword>
<comment type="subcellular location">
    <subcellularLocation>
        <location evidence="1">Membrane</location>
        <topology evidence="1">Multi-pass membrane protein</topology>
    </subcellularLocation>
</comment>
<dbReference type="InterPro" id="IPR017825">
    <property type="entry name" value="Lycopene_cyclase_dom"/>
</dbReference>
<evidence type="ECO:0000256" key="3">
    <source>
        <dbReference type="ARBA" id="ARBA00022692"/>
    </source>
</evidence>
<proteinExistence type="predicted"/>
<keyword evidence="6 8" id="KW-0472">Membrane</keyword>
<evidence type="ECO:0000256" key="6">
    <source>
        <dbReference type="ARBA" id="ARBA00023136"/>
    </source>
</evidence>
<evidence type="ECO:0000256" key="8">
    <source>
        <dbReference type="SAM" id="Phobius"/>
    </source>
</evidence>
<evidence type="ECO:0000256" key="5">
    <source>
        <dbReference type="ARBA" id="ARBA00022989"/>
    </source>
</evidence>
<dbReference type="GO" id="GO:0016117">
    <property type="term" value="P:carotenoid biosynthetic process"/>
    <property type="evidence" value="ECO:0007669"/>
    <property type="project" value="UniProtKB-KW"/>
</dbReference>
<dbReference type="Proteomes" id="UP000075221">
    <property type="component" value="Chromosome"/>
</dbReference>
<feature type="transmembrane region" description="Helical" evidence="8">
    <location>
        <begin position="80"/>
        <end position="102"/>
    </location>
</feature>
<evidence type="ECO:0000313" key="11">
    <source>
        <dbReference type="Proteomes" id="UP000075221"/>
    </source>
</evidence>
<sequence length="113" mass="12157">MPGLYLTAIVAATAGVMACDARWKLALWHQPARTGMLLGGGWLFLLAWDIVGIATGVFVRGSGPWFVGVDVAPHLPIEELGFLAFLTCLALVLFAVFERVIWVRSADSDGGDR</sequence>
<evidence type="ECO:0000313" key="9">
    <source>
        <dbReference type="EMBL" id="AMS06530.1"/>
    </source>
</evidence>
<keyword evidence="4" id="KW-0125">Carotenoid biosynthesis</keyword>
<evidence type="ECO:0000313" key="12">
    <source>
        <dbReference type="Proteomes" id="UP000178666"/>
    </source>
</evidence>
<comment type="pathway">
    <text evidence="2">Carotenoid biosynthesis.</text>
</comment>
<dbReference type="GO" id="GO:0016020">
    <property type="term" value="C:membrane"/>
    <property type="evidence" value="ECO:0007669"/>
    <property type="project" value="UniProtKB-SubCell"/>
</dbReference>
<dbReference type="GO" id="GO:0016872">
    <property type="term" value="F:intramolecular lyase activity"/>
    <property type="evidence" value="ECO:0007669"/>
    <property type="project" value="InterPro"/>
</dbReference>
<reference evidence="9 11" key="2">
    <citation type="submission" date="2016-02" db="EMBL/GenBank/DDBJ databases">
        <title>Complete Genome Sequence of Propionibacterium acidipropionici ATCC 55737.</title>
        <authorList>
            <person name="Luna Flores C.H."/>
            <person name="Nielsen L.K."/>
            <person name="Marcellin E."/>
        </authorList>
    </citation>
    <scope>NUCLEOTIDE SEQUENCE [LARGE SCALE GENOMIC DNA]</scope>
    <source>
        <strain evidence="9 11">ATCC 55737</strain>
    </source>
</reference>
<evidence type="ECO:0000256" key="4">
    <source>
        <dbReference type="ARBA" id="ARBA00022746"/>
    </source>
</evidence>
<evidence type="ECO:0000256" key="2">
    <source>
        <dbReference type="ARBA" id="ARBA00004829"/>
    </source>
</evidence>
<protein>
    <recommendedName>
        <fullName evidence="13">Lycopene cyclase domain-containing protein</fullName>
    </recommendedName>
</protein>
<dbReference type="GO" id="GO:0045436">
    <property type="term" value="F:lycopene beta cyclase activity"/>
    <property type="evidence" value="ECO:0007669"/>
    <property type="project" value="UniProtKB-ARBA"/>
</dbReference>
<dbReference type="Proteomes" id="UP000178666">
    <property type="component" value="Chromosome"/>
</dbReference>
<evidence type="ECO:0008006" key="13">
    <source>
        <dbReference type="Google" id="ProtNLM"/>
    </source>
</evidence>
<dbReference type="EMBL" id="CP014352">
    <property type="protein sequence ID" value="AMS06530.1"/>
    <property type="molecule type" value="Genomic_DNA"/>
</dbReference>
<organism evidence="9 11">
    <name type="scientific">Acidipropionibacterium acidipropionici</name>
    <dbReference type="NCBI Taxonomy" id="1748"/>
    <lineage>
        <taxon>Bacteria</taxon>
        <taxon>Bacillati</taxon>
        <taxon>Actinomycetota</taxon>
        <taxon>Actinomycetes</taxon>
        <taxon>Propionibacteriales</taxon>
        <taxon>Propionibacteriaceae</taxon>
        <taxon>Acidipropionibacterium</taxon>
    </lineage>
</organism>
<name>A0AAC8YH59_9ACTN</name>